<dbReference type="InterPro" id="IPR036869">
    <property type="entry name" value="J_dom_sf"/>
</dbReference>
<dbReference type="SUPFAM" id="SSF46565">
    <property type="entry name" value="Chaperone J-domain"/>
    <property type="match status" value="1"/>
</dbReference>
<dbReference type="AlphaFoldDB" id="A0A0G4HKY6"/>
<dbReference type="PROSITE" id="PS50234">
    <property type="entry name" value="VWFA"/>
    <property type="match status" value="1"/>
</dbReference>
<evidence type="ECO:0000313" key="3">
    <source>
        <dbReference type="EMBL" id="CEM44733.1"/>
    </source>
</evidence>
<dbReference type="PROSITE" id="PS51468">
    <property type="entry name" value="VIT"/>
    <property type="match status" value="1"/>
</dbReference>
<gene>
    <name evidence="3" type="ORF">Cvel_28570</name>
</gene>
<name>A0A0G4HKY6_9ALVE</name>
<proteinExistence type="predicted"/>
<feature type="domain" description="VWFA" evidence="1">
    <location>
        <begin position="288"/>
        <end position="470"/>
    </location>
</feature>
<feature type="domain" description="VIT" evidence="2">
    <location>
        <begin position="7"/>
        <end position="136"/>
    </location>
</feature>
<evidence type="ECO:0000259" key="2">
    <source>
        <dbReference type="PROSITE" id="PS51468"/>
    </source>
</evidence>
<dbReference type="InterPro" id="IPR002035">
    <property type="entry name" value="VWF_A"/>
</dbReference>
<reference evidence="3" key="1">
    <citation type="submission" date="2014-11" db="EMBL/GenBank/DDBJ databases">
        <authorList>
            <person name="Otto D Thomas"/>
            <person name="Naeem Raeece"/>
        </authorList>
    </citation>
    <scope>NUCLEOTIDE SEQUENCE</scope>
</reference>
<protein>
    <recommendedName>
        <fullName evidence="4">VWFA domain-containing protein</fullName>
    </recommendedName>
</protein>
<dbReference type="Pfam" id="PF08487">
    <property type="entry name" value="VIT"/>
    <property type="match status" value="1"/>
</dbReference>
<dbReference type="PANTHER" id="PTHR45737:SF6">
    <property type="entry name" value="VON WILLEBRAND FACTOR A DOMAIN-CONTAINING PROTEIN 5A"/>
    <property type="match status" value="1"/>
</dbReference>
<accession>A0A0G4HKY6</accession>
<dbReference type="PhylomeDB" id="A0A0G4HKY6"/>
<dbReference type="PANTHER" id="PTHR45737">
    <property type="entry name" value="VON WILLEBRAND FACTOR A DOMAIN-CONTAINING PROTEIN 5A"/>
    <property type="match status" value="1"/>
</dbReference>
<dbReference type="Gene3D" id="3.40.50.410">
    <property type="entry name" value="von Willebrand factor, type A domain"/>
    <property type="match status" value="1"/>
</dbReference>
<dbReference type="EMBL" id="CDMZ01003001">
    <property type="protein sequence ID" value="CEM44733.1"/>
    <property type="molecule type" value="Genomic_DNA"/>
</dbReference>
<dbReference type="SMART" id="SM00609">
    <property type="entry name" value="VIT"/>
    <property type="match status" value="1"/>
</dbReference>
<sequence length="876" mass="95427">MCYRPSVSGDETASHNFSFPVPLKSAHASVRMVDLVAQVTFTQTFQNFEVSDLAAKYVFPLPSNAVVSGFRAVLNNETVVEGRLEPRGQARKSYETALEEGDSTILLEEQRPDLFEIFVGRLMPGEEVRVEISYAFDVNYADRRARLILPTAVAPRYSPADHQLPSFVRDLAYSSESDSTGTQFSSNTATYSADVLIEMKAGQTLRALSSPSHPHLSPHATVTQDALAASISFPPQNLTHTATDFVLAVDLDPPKASRVVWEVAPDGQSVAAMLTVVPEFMAPKVKPEIVFVVDTSGSMYGKKIETARAALLLFLRSLPVDCFFNIVEFSSDFSTWSEKGSRRYDGESLMEAEKWVQQNIHAGGGTEFFRPLEFVAQMIPVEGYDRQVIFLTDGQVWDTDRILELVRKTTQNEGTRYFTVGIGSGASRELISRIALVGKGHEENVLDGEDPHLAVISQLERACHASVSDLQLHWPNIQCNATGLVASSASKESGIPEFVSAPSVLPAIYANKHTTLYALWRASPSLSVLSSPGFVASVRLSGTLGGSPFTLSAEMTPEGRQKDGLGLVHQLAAGAVLRDVQTYEDGEISRYSGWNSDPFDLPHEEREEAEALGVRCGIASEWTSWVATLEREGGNEQPSTLITRNVPQPGQYEYGFAYMSVDPDFARAASRKAYREQILKYHPDRAPSTSFFSSLLSFFSFLPSFPSFSLAPAATEYDGETGMDFHTEIEENAEGTESEESGLLAVVRLQKFDGSFAFADAKRIKSATGDQTMDIHRPEIMQTVREGVVGISGVLVSGSSDASLSSTMPDIGDIGATLAAIAWLEAEPVRASVSRLVVQKARSWVQGRLTAAGGDGSSSSVDVLLASVRESIAHWQ</sequence>
<organism evidence="3">
    <name type="scientific">Chromera velia CCMP2878</name>
    <dbReference type="NCBI Taxonomy" id="1169474"/>
    <lineage>
        <taxon>Eukaryota</taxon>
        <taxon>Sar</taxon>
        <taxon>Alveolata</taxon>
        <taxon>Colpodellida</taxon>
        <taxon>Chromeraceae</taxon>
        <taxon>Chromera</taxon>
    </lineage>
</organism>
<evidence type="ECO:0008006" key="4">
    <source>
        <dbReference type="Google" id="ProtNLM"/>
    </source>
</evidence>
<dbReference type="Pfam" id="PF13768">
    <property type="entry name" value="VWA_3"/>
    <property type="match status" value="1"/>
</dbReference>
<dbReference type="SUPFAM" id="SSF53300">
    <property type="entry name" value="vWA-like"/>
    <property type="match status" value="1"/>
</dbReference>
<dbReference type="InterPro" id="IPR013694">
    <property type="entry name" value="VIT"/>
</dbReference>
<dbReference type="SMART" id="SM00327">
    <property type="entry name" value="VWA"/>
    <property type="match status" value="1"/>
</dbReference>
<dbReference type="VEuPathDB" id="CryptoDB:Cvel_28570"/>
<evidence type="ECO:0000259" key="1">
    <source>
        <dbReference type="PROSITE" id="PS50234"/>
    </source>
</evidence>
<dbReference type="CDD" id="cd06257">
    <property type="entry name" value="DnaJ"/>
    <property type="match status" value="1"/>
</dbReference>
<dbReference type="InterPro" id="IPR036465">
    <property type="entry name" value="vWFA_dom_sf"/>
</dbReference>
<dbReference type="InterPro" id="IPR001623">
    <property type="entry name" value="DnaJ_domain"/>
</dbReference>